<protein>
    <submittedName>
        <fullName evidence="1">Uncharacterized protein</fullName>
    </submittedName>
</protein>
<proteinExistence type="predicted"/>
<dbReference type="AlphaFoldDB" id="A0A284RQN1"/>
<dbReference type="EMBL" id="FUEG01000013">
    <property type="protein sequence ID" value="SJL11082.1"/>
    <property type="molecule type" value="Genomic_DNA"/>
</dbReference>
<organism evidence="1 2">
    <name type="scientific">Armillaria ostoyae</name>
    <name type="common">Armillaria root rot fungus</name>
    <dbReference type="NCBI Taxonomy" id="47428"/>
    <lineage>
        <taxon>Eukaryota</taxon>
        <taxon>Fungi</taxon>
        <taxon>Dikarya</taxon>
        <taxon>Basidiomycota</taxon>
        <taxon>Agaricomycotina</taxon>
        <taxon>Agaricomycetes</taxon>
        <taxon>Agaricomycetidae</taxon>
        <taxon>Agaricales</taxon>
        <taxon>Marasmiineae</taxon>
        <taxon>Physalacriaceae</taxon>
        <taxon>Armillaria</taxon>
    </lineage>
</organism>
<sequence>MEDLFDQVLRNIETYMDLTGPLLNYVTPFKLDSNQYAVLKLLYMLLSSDDFGTTMMVNNQRTTLMLFLQVLNSTTPHPHFLPSDWCTPTMAFNFTQIALESHDWTLSSSDRTLQFVYDFLQLGGPIANQIFSRFISGRLLDYVVKLRGDRDILYEGWLRVILGLFVSGVRRSDAAVAYLFELDNIFAVCAMFIIWKDVPSLRLLAQCCPDHPVWTECLQKLDTIPEHFELSPQRREQILSTVSDFRLLFEGGEPPIFNFWQTVNSPWRRLRQRHWNIGKELTGAGQV</sequence>
<dbReference type="Proteomes" id="UP000219338">
    <property type="component" value="Unassembled WGS sequence"/>
</dbReference>
<gene>
    <name evidence="1" type="ORF">ARMOST_14484</name>
</gene>
<dbReference type="OrthoDB" id="2958780at2759"/>
<dbReference type="OMA" id="DTISEHF"/>
<evidence type="ECO:0000313" key="2">
    <source>
        <dbReference type="Proteomes" id="UP000219338"/>
    </source>
</evidence>
<name>A0A284RQN1_ARMOS</name>
<keyword evidence="2" id="KW-1185">Reference proteome</keyword>
<evidence type="ECO:0000313" key="1">
    <source>
        <dbReference type="EMBL" id="SJL11082.1"/>
    </source>
</evidence>
<reference evidence="2" key="1">
    <citation type="journal article" date="2017" name="Nat. Ecol. Evol.">
        <title>Genome expansion and lineage-specific genetic innovations in the forest pathogenic fungi Armillaria.</title>
        <authorList>
            <person name="Sipos G."/>
            <person name="Prasanna A.N."/>
            <person name="Walter M.C."/>
            <person name="O'Connor E."/>
            <person name="Balint B."/>
            <person name="Krizsan K."/>
            <person name="Kiss B."/>
            <person name="Hess J."/>
            <person name="Varga T."/>
            <person name="Slot J."/>
            <person name="Riley R."/>
            <person name="Boka B."/>
            <person name="Rigling D."/>
            <person name="Barry K."/>
            <person name="Lee J."/>
            <person name="Mihaltcheva S."/>
            <person name="LaButti K."/>
            <person name="Lipzen A."/>
            <person name="Waldron R."/>
            <person name="Moloney N.M."/>
            <person name="Sperisen C."/>
            <person name="Kredics L."/>
            <person name="Vagvoelgyi C."/>
            <person name="Patrignani A."/>
            <person name="Fitzpatrick D."/>
            <person name="Nagy I."/>
            <person name="Doyle S."/>
            <person name="Anderson J.B."/>
            <person name="Grigoriev I.V."/>
            <person name="Gueldener U."/>
            <person name="Muensterkoetter M."/>
            <person name="Nagy L.G."/>
        </authorList>
    </citation>
    <scope>NUCLEOTIDE SEQUENCE [LARGE SCALE GENOMIC DNA]</scope>
    <source>
        <strain evidence="2">C18/9</strain>
    </source>
</reference>
<accession>A0A284RQN1</accession>